<feature type="domain" description="HAMP" evidence="13">
    <location>
        <begin position="178"/>
        <end position="231"/>
    </location>
</feature>
<comment type="subcellular location">
    <subcellularLocation>
        <location evidence="2">Membrane</location>
    </subcellularLocation>
</comment>
<evidence type="ECO:0000256" key="6">
    <source>
        <dbReference type="ARBA" id="ARBA00022692"/>
    </source>
</evidence>
<evidence type="ECO:0000259" key="13">
    <source>
        <dbReference type="PROSITE" id="PS50885"/>
    </source>
</evidence>
<comment type="catalytic activity">
    <reaction evidence="1">
        <text>ATP + protein L-histidine = ADP + protein N-phospho-L-histidine.</text>
        <dbReference type="EC" id="2.7.13.3"/>
    </reaction>
</comment>
<dbReference type="SUPFAM" id="SSF47384">
    <property type="entry name" value="Homodimeric domain of signal transducing histidine kinase"/>
    <property type="match status" value="1"/>
</dbReference>
<evidence type="ECO:0000256" key="8">
    <source>
        <dbReference type="ARBA" id="ARBA00022989"/>
    </source>
</evidence>
<evidence type="ECO:0000313" key="15">
    <source>
        <dbReference type="Proteomes" id="UP000282106"/>
    </source>
</evidence>
<dbReference type="Gene3D" id="3.30.565.10">
    <property type="entry name" value="Histidine kinase-like ATPase, C-terminal domain"/>
    <property type="match status" value="1"/>
</dbReference>
<dbReference type="InterPro" id="IPR003594">
    <property type="entry name" value="HATPase_dom"/>
</dbReference>
<dbReference type="InterPro" id="IPR050428">
    <property type="entry name" value="TCS_sensor_his_kinase"/>
</dbReference>
<dbReference type="CDD" id="cd06225">
    <property type="entry name" value="HAMP"/>
    <property type="match status" value="1"/>
</dbReference>
<dbReference type="Pfam" id="PF02518">
    <property type="entry name" value="HATPase_c"/>
    <property type="match status" value="1"/>
</dbReference>
<gene>
    <name evidence="14" type="ORF">ED208_03730</name>
</gene>
<evidence type="ECO:0000256" key="11">
    <source>
        <dbReference type="SAM" id="Phobius"/>
    </source>
</evidence>
<keyword evidence="7 14" id="KW-0418">Kinase</keyword>
<keyword evidence="6 11" id="KW-0812">Transmembrane</keyword>
<dbReference type="InterPro" id="IPR005467">
    <property type="entry name" value="His_kinase_dom"/>
</dbReference>
<dbReference type="SMART" id="SM00304">
    <property type="entry name" value="HAMP"/>
    <property type="match status" value="1"/>
</dbReference>
<protein>
    <recommendedName>
        <fullName evidence="3">histidine kinase</fullName>
        <ecNumber evidence="3">2.7.13.3</ecNumber>
    </recommendedName>
</protein>
<dbReference type="PANTHER" id="PTHR45436:SF8">
    <property type="entry name" value="HISTIDINE KINASE"/>
    <property type="match status" value="1"/>
</dbReference>
<dbReference type="GO" id="GO:0005886">
    <property type="term" value="C:plasma membrane"/>
    <property type="evidence" value="ECO:0007669"/>
    <property type="project" value="TreeGrafter"/>
</dbReference>
<dbReference type="InterPro" id="IPR003660">
    <property type="entry name" value="HAMP_dom"/>
</dbReference>
<dbReference type="AlphaFoldDB" id="A0A3N0VLL6"/>
<keyword evidence="10 11" id="KW-0472">Membrane</keyword>
<dbReference type="SUPFAM" id="SSF55874">
    <property type="entry name" value="ATPase domain of HSP90 chaperone/DNA topoisomerase II/histidine kinase"/>
    <property type="match status" value="1"/>
</dbReference>
<evidence type="ECO:0000256" key="2">
    <source>
        <dbReference type="ARBA" id="ARBA00004370"/>
    </source>
</evidence>
<dbReference type="InParanoid" id="A0A3N0VLL6"/>
<keyword evidence="15" id="KW-1185">Reference proteome</keyword>
<evidence type="ECO:0000256" key="7">
    <source>
        <dbReference type="ARBA" id="ARBA00022777"/>
    </source>
</evidence>
<dbReference type="PRINTS" id="PR00344">
    <property type="entry name" value="BCTRLSENSOR"/>
</dbReference>
<comment type="caution">
    <text evidence="14">The sequence shown here is derived from an EMBL/GenBank/DDBJ whole genome shotgun (WGS) entry which is preliminary data.</text>
</comment>
<dbReference type="Pfam" id="PF00672">
    <property type="entry name" value="HAMP"/>
    <property type="match status" value="1"/>
</dbReference>
<dbReference type="SMART" id="SM00387">
    <property type="entry name" value="HATPase_c"/>
    <property type="match status" value="1"/>
</dbReference>
<keyword evidence="9" id="KW-0902">Two-component regulatory system</keyword>
<feature type="transmembrane region" description="Helical" evidence="11">
    <location>
        <begin position="12"/>
        <end position="34"/>
    </location>
</feature>
<proteinExistence type="predicted"/>
<evidence type="ECO:0000256" key="9">
    <source>
        <dbReference type="ARBA" id="ARBA00023012"/>
    </source>
</evidence>
<dbReference type="PROSITE" id="PS50109">
    <property type="entry name" value="HIS_KIN"/>
    <property type="match status" value="1"/>
</dbReference>
<dbReference type="EMBL" id="RJVO01000001">
    <property type="protein sequence ID" value="ROH93642.1"/>
    <property type="molecule type" value="Genomic_DNA"/>
</dbReference>
<dbReference type="SUPFAM" id="SSF158472">
    <property type="entry name" value="HAMP domain-like"/>
    <property type="match status" value="1"/>
</dbReference>
<dbReference type="Proteomes" id="UP000282106">
    <property type="component" value="Unassembled WGS sequence"/>
</dbReference>
<evidence type="ECO:0000259" key="12">
    <source>
        <dbReference type="PROSITE" id="PS50109"/>
    </source>
</evidence>
<evidence type="ECO:0000256" key="10">
    <source>
        <dbReference type="ARBA" id="ARBA00023136"/>
    </source>
</evidence>
<dbReference type="RefSeq" id="WP_123210497.1">
    <property type="nucleotide sequence ID" value="NZ_RJVO01000001.1"/>
</dbReference>
<dbReference type="Gene3D" id="1.10.287.130">
    <property type="match status" value="1"/>
</dbReference>
<evidence type="ECO:0000256" key="1">
    <source>
        <dbReference type="ARBA" id="ARBA00000085"/>
    </source>
</evidence>
<evidence type="ECO:0000313" key="14">
    <source>
        <dbReference type="EMBL" id="ROH93642.1"/>
    </source>
</evidence>
<dbReference type="EC" id="2.7.13.3" evidence="3"/>
<keyword evidence="4" id="KW-0597">Phosphoprotein</keyword>
<dbReference type="PANTHER" id="PTHR45436">
    <property type="entry name" value="SENSOR HISTIDINE KINASE YKOH"/>
    <property type="match status" value="1"/>
</dbReference>
<name>A0A3N0VLL6_9GAMM</name>
<reference evidence="14 15" key="1">
    <citation type="submission" date="2018-10" db="EMBL/GenBank/DDBJ databases">
        <authorList>
            <person name="Chen W.-M."/>
        </authorList>
    </citation>
    <scope>NUCLEOTIDE SEQUENCE [LARGE SCALE GENOMIC DNA]</scope>
    <source>
        <strain evidence="14 15">THS-13</strain>
    </source>
</reference>
<dbReference type="GO" id="GO:0000155">
    <property type="term" value="F:phosphorelay sensor kinase activity"/>
    <property type="evidence" value="ECO:0007669"/>
    <property type="project" value="InterPro"/>
</dbReference>
<dbReference type="Gene3D" id="1.10.8.500">
    <property type="entry name" value="HAMP domain in histidine kinase"/>
    <property type="match status" value="1"/>
</dbReference>
<keyword evidence="5" id="KW-0808">Transferase</keyword>
<feature type="domain" description="Histidine kinase" evidence="12">
    <location>
        <begin position="239"/>
        <end position="451"/>
    </location>
</feature>
<dbReference type="PROSITE" id="PS50885">
    <property type="entry name" value="HAMP"/>
    <property type="match status" value="1"/>
</dbReference>
<evidence type="ECO:0000256" key="3">
    <source>
        <dbReference type="ARBA" id="ARBA00012438"/>
    </source>
</evidence>
<keyword evidence="8 11" id="KW-1133">Transmembrane helix</keyword>
<dbReference type="InterPro" id="IPR036890">
    <property type="entry name" value="HATPase_C_sf"/>
</dbReference>
<organism evidence="14 15">
    <name type="scientific">Stagnimonas aquatica</name>
    <dbReference type="NCBI Taxonomy" id="2689987"/>
    <lineage>
        <taxon>Bacteria</taxon>
        <taxon>Pseudomonadati</taxon>
        <taxon>Pseudomonadota</taxon>
        <taxon>Gammaproteobacteria</taxon>
        <taxon>Nevskiales</taxon>
        <taxon>Nevskiaceae</taxon>
        <taxon>Stagnimonas</taxon>
    </lineage>
</organism>
<evidence type="ECO:0000256" key="5">
    <source>
        <dbReference type="ARBA" id="ARBA00022679"/>
    </source>
</evidence>
<dbReference type="CDD" id="cd00075">
    <property type="entry name" value="HATPase"/>
    <property type="match status" value="1"/>
</dbReference>
<dbReference type="InterPro" id="IPR004358">
    <property type="entry name" value="Sig_transdc_His_kin-like_C"/>
</dbReference>
<sequence length="451" mass="49722">MKSRLSTSARLSLANSALLALGFGLLLLLIIWLADRFMVSHVEESVNAELRILQAEEYVDGRRGVEALIERRLQNASLNHDRLYRLESPQGLKLAGNVETWPANARVAERIFHLPSRKYPGRTQVTAKWSRLSDGSRLLVGFDEIEIAQVRADIRRAALWGLGAMLLVSLSAGLLLTRAALRPVEAIRAAAQKIIDGDLRHRVPARPGGDEFDRLGETLNAMLDRINALIASVRGATDNIAHDLRSPLTRHRARLEAALANPPPAGELPAWIEHNLADLDQVLATFQSLLRIATVESGLLRQEFEACDLVRLAQDAADFIEPLAEEKHQRLHLDLHPGAPLQGHRHLLFQLLVNLLDNAVKYSPDSSLIEISARAVGGAWVLEVSDAGPGIPASERERVFERLVRLDASRHEPGLGLGLSLVRAVVVLHQGRIEVRGRRPGTTMRVWLPGG</sequence>
<evidence type="ECO:0000256" key="4">
    <source>
        <dbReference type="ARBA" id="ARBA00022553"/>
    </source>
</evidence>
<accession>A0A3N0VLL6</accession>
<dbReference type="InterPro" id="IPR036097">
    <property type="entry name" value="HisK_dim/P_sf"/>
</dbReference>